<proteinExistence type="predicted"/>
<dbReference type="HOGENOM" id="CLU_2824749_0_0_9"/>
<keyword evidence="1" id="KW-0812">Transmembrane</keyword>
<evidence type="ECO:0000256" key="1">
    <source>
        <dbReference type="SAM" id="Phobius"/>
    </source>
</evidence>
<comment type="caution">
    <text evidence="2">The sequence shown here is derived from an EMBL/GenBank/DDBJ whole genome shotgun (WGS) entry which is preliminary data.</text>
</comment>
<keyword evidence="1" id="KW-1133">Transmembrane helix</keyword>
<accession>A8S6K2</accession>
<feature type="transmembrane region" description="Helical" evidence="1">
    <location>
        <begin position="20"/>
        <end position="48"/>
    </location>
</feature>
<organism evidence="2 3">
    <name type="scientific">Faecalibacterium prausnitzii M21/2</name>
    <dbReference type="NCBI Taxonomy" id="411485"/>
    <lineage>
        <taxon>Bacteria</taxon>
        <taxon>Bacillati</taxon>
        <taxon>Bacillota</taxon>
        <taxon>Clostridia</taxon>
        <taxon>Eubacteriales</taxon>
        <taxon>Oscillospiraceae</taxon>
        <taxon>Faecalibacterium</taxon>
    </lineage>
</organism>
<protein>
    <submittedName>
        <fullName evidence="2">Uncharacterized protein</fullName>
    </submittedName>
</protein>
<evidence type="ECO:0000313" key="3">
    <source>
        <dbReference type="Proteomes" id="UP000005945"/>
    </source>
</evidence>
<keyword evidence="1" id="KW-0472">Membrane</keyword>
<dbReference type="Proteomes" id="UP000005945">
    <property type="component" value="Unassembled WGS sequence"/>
</dbReference>
<reference evidence="2 3" key="1">
    <citation type="submission" date="2007-09" db="EMBL/GenBank/DDBJ databases">
        <title>Draft genome sequence of Faecalibacterium prausnitzii M21/2.</title>
        <authorList>
            <person name="Sudarsanam P."/>
            <person name="Ley R."/>
            <person name="Guruge J."/>
            <person name="Turnbaugh P.J."/>
            <person name="Mahowald M."/>
            <person name="Liep D."/>
            <person name="Gordon J."/>
        </authorList>
    </citation>
    <scope>NUCLEOTIDE SEQUENCE [LARGE SCALE GENOMIC DNA]</scope>
    <source>
        <strain evidence="2 3">M21/2</strain>
    </source>
</reference>
<name>A8S6K2_9FIRM</name>
<gene>
    <name evidence="2" type="ORF">FAEPRAM212_00224</name>
</gene>
<sequence length="66" mass="7518">MTSRDTLKTGRFAHFYPRFAAAFVLLCNFCVGSNVFLAKGLSLCYTYFKQKHFSARRGGPHIKELP</sequence>
<dbReference type="AlphaFoldDB" id="A8S6K2"/>
<evidence type="ECO:0000313" key="2">
    <source>
        <dbReference type="EMBL" id="EDP22915.1"/>
    </source>
</evidence>
<dbReference type="EMBL" id="ABED02000014">
    <property type="protein sequence ID" value="EDP22915.1"/>
    <property type="molecule type" value="Genomic_DNA"/>
</dbReference>
<reference evidence="2 3" key="2">
    <citation type="submission" date="2007-09" db="EMBL/GenBank/DDBJ databases">
        <authorList>
            <person name="Fulton L."/>
            <person name="Clifton S."/>
            <person name="Fulton B."/>
            <person name="Xu J."/>
            <person name="Minx P."/>
            <person name="Pepin K.H."/>
            <person name="Johnson M."/>
            <person name="Thiruvilangam P."/>
            <person name="Bhonagiri V."/>
            <person name="Nash W.E."/>
            <person name="Mardis E.R."/>
            <person name="Wilson R.K."/>
        </authorList>
    </citation>
    <scope>NUCLEOTIDE SEQUENCE [LARGE SCALE GENOMIC DNA]</scope>
    <source>
        <strain evidence="2 3">M21/2</strain>
    </source>
</reference>